<evidence type="ECO:0000313" key="5">
    <source>
        <dbReference type="EMBL" id="MBC3798177.1"/>
    </source>
</evidence>
<dbReference type="Gene3D" id="3.30.300.30">
    <property type="match status" value="1"/>
</dbReference>
<dbReference type="Pfam" id="PF13193">
    <property type="entry name" value="AMP-binding_C"/>
    <property type="match status" value="1"/>
</dbReference>
<evidence type="ECO:0000256" key="1">
    <source>
        <dbReference type="ARBA" id="ARBA00006432"/>
    </source>
</evidence>
<dbReference type="NCBIfam" id="NF004758">
    <property type="entry name" value="PRK06087.1"/>
    <property type="match status" value="1"/>
</dbReference>
<dbReference type="EMBL" id="WJBB01000022">
    <property type="protein sequence ID" value="MBC3798177.1"/>
    <property type="molecule type" value="Genomic_DNA"/>
</dbReference>
<proteinExistence type="inferred from homology"/>
<reference evidence="5 6" key="1">
    <citation type="journal article" date="2020" name="mSystems">
        <title>Defining Genomic and Predicted Metabolic Features of the Acetobacterium Genus.</title>
        <authorList>
            <person name="Ross D.E."/>
            <person name="Marshall C.W."/>
            <person name="Gulliver D."/>
            <person name="May H.D."/>
            <person name="Norman R.S."/>
        </authorList>
    </citation>
    <scope>NUCLEOTIDE SEQUENCE [LARGE SCALE GENOMIC DNA]</scope>
    <source>
        <strain evidence="5 6">DSM 9173</strain>
    </source>
</reference>
<dbReference type="InterPro" id="IPR042099">
    <property type="entry name" value="ANL_N_sf"/>
</dbReference>
<dbReference type="Pfam" id="PF00501">
    <property type="entry name" value="AMP-binding"/>
    <property type="match status" value="1"/>
</dbReference>
<dbReference type="RefSeq" id="WP_148603583.1">
    <property type="nucleotide sequence ID" value="NZ_RXYB01000009.1"/>
</dbReference>
<keyword evidence="2 5" id="KW-0436">Ligase</keyword>
<protein>
    <submittedName>
        <fullName evidence="5">Medium-chain fatty-acid--CoA ligase</fullName>
    </submittedName>
</protein>
<dbReference type="Gene3D" id="3.40.50.12780">
    <property type="entry name" value="N-terminal domain of ligase-like"/>
    <property type="match status" value="1"/>
</dbReference>
<dbReference type="GO" id="GO:0016874">
    <property type="term" value="F:ligase activity"/>
    <property type="evidence" value="ECO:0007669"/>
    <property type="project" value="UniProtKB-KW"/>
</dbReference>
<evidence type="ECO:0000256" key="2">
    <source>
        <dbReference type="ARBA" id="ARBA00022598"/>
    </source>
</evidence>
<evidence type="ECO:0000313" key="6">
    <source>
        <dbReference type="Proteomes" id="UP000653358"/>
    </source>
</evidence>
<dbReference type="InterPro" id="IPR020845">
    <property type="entry name" value="AMP-binding_CS"/>
</dbReference>
<accession>A0ABR6WPY2</accession>
<evidence type="ECO:0000259" key="3">
    <source>
        <dbReference type="Pfam" id="PF00501"/>
    </source>
</evidence>
<dbReference type="PROSITE" id="PS00455">
    <property type="entry name" value="AMP_BINDING"/>
    <property type="match status" value="1"/>
</dbReference>
<gene>
    <name evidence="5" type="ORF">GH807_14165</name>
</gene>
<feature type="domain" description="AMP-binding enzyme C-terminal" evidence="4">
    <location>
        <begin position="454"/>
        <end position="526"/>
    </location>
</feature>
<dbReference type="InterPro" id="IPR045851">
    <property type="entry name" value="AMP-bd_C_sf"/>
</dbReference>
<feature type="domain" description="AMP-dependent synthetase/ligase" evidence="3">
    <location>
        <begin position="29"/>
        <end position="398"/>
    </location>
</feature>
<dbReference type="Proteomes" id="UP000653358">
    <property type="component" value="Unassembled WGS sequence"/>
</dbReference>
<comment type="similarity">
    <text evidence="1">Belongs to the ATP-dependent AMP-binding enzyme family.</text>
</comment>
<dbReference type="PANTHER" id="PTHR43201">
    <property type="entry name" value="ACYL-COA SYNTHETASE"/>
    <property type="match status" value="1"/>
</dbReference>
<organism evidence="5 6">
    <name type="scientific">Acetobacterium tundrae</name>
    <dbReference type="NCBI Taxonomy" id="132932"/>
    <lineage>
        <taxon>Bacteria</taxon>
        <taxon>Bacillati</taxon>
        <taxon>Bacillota</taxon>
        <taxon>Clostridia</taxon>
        <taxon>Eubacteriales</taxon>
        <taxon>Eubacteriaceae</taxon>
        <taxon>Acetobacterium</taxon>
    </lineage>
</organism>
<keyword evidence="6" id="KW-1185">Reference proteome</keyword>
<sequence>MKINGHQKELYEELGYWGKETLLDYWNASVANNGEREFVVDDQGNRFTYKEVDDQANAIASYMKKIKINPSEVVSFQVPVWSEFVLITIACLKVGAVINPIGLCYTGKELEYLLNLSQSKIFFCPTWYHKTNYEEMIRFSRKKISCLKHLVLLDNQKEKFTKSITLKEILSEKAAFKNNSDLVKKAKSNDVAAILYTSGTTGGVKGVMLTHNNIIFSEKYFNKALKLTKDDIIFMPAPLNHATGFHHGIIAPMLIGGKVVLQSKFESQKAIKQINHERCTYSMGSTPFIYDILKDIKNGNEQLNTLKFYLCGGAPIPGDMVECASKYGIKLCEVYGSTESVPHVFVRPEETLELMGSTSGRPMEGIEVRIVDEKRQVVTPGTIGEEASRGPNVFVGYLNDKVATEKDLDDEGWFYSGDLCVADEKENIKVIGRKKDIIVRGGENLNTNYISDYVSKHPDVLDQAVIAMPDERLGERICVYVVLKKGKEFLNLNELLDYMQKKKIPKRYWPERLEIIDKIPRTDSGKVKKNQLRDDLEKRMQVLGELDCKKKNLA</sequence>
<dbReference type="SUPFAM" id="SSF56801">
    <property type="entry name" value="Acetyl-CoA synthetase-like"/>
    <property type="match status" value="1"/>
</dbReference>
<dbReference type="InterPro" id="IPR000873">
    <property type="entry name" value="AMP-dep_synth/lig_dom"/>
</dbReference>
<name>A0ABR6WPY2_9FIRM</name>
<dbReference type="PANTHER" id="PTHR43201:SF5">
    <property type="entry name" value="MEDIUM-CHAIN ACYL-COA LIGASE ACSF2, MITOCHONDRIAL"/>
    <property type="match status" value="1"/>
</dbReference>
<evidence type="ECO:0000259" key="4">
    <source>
        <dbReference type="Pfam" id="PF13193"/>
    </source>
</evidence>
<comment type="caution">
    <text evidence="5">The sequence shown here is derived from an EMBL/GenBank/DDBJ whole genome shotgun (WGS) entry which is preliminary data.</text>
</comment>
<dbReference type="InterPro" id="IPR025110">
    <property type="entry name" value="AMP-bd_C"/>
</dbReference>